<dbReference type="RefSeq" id="WP_257959460.1">
    <property type="nucleotide sequence ID" value="NZ_CP102780.1"/>
</dbReference>
<proteinExistence type="predicted"/>
<protein>
    <recommendedName>
        <fullName evidence="4">DUF2971 domain-containing protein</fullName>
    </recommendedName>
</protein>
<organism evidence="2 3">
    <name type="scientific">Pandoraea commovens</name>
    <dbReference type="NCBI Taxonomy" id="2508289"/>
    <lineage>
        <taxon>Bacteria</taxon>
        <taxon>Pseudomonadati</taxon>
        <taxon>Pseudomonadota</taxon>
        <taxon>Betaproteobacteria</taxon>
        <taxon>Burkholderiales</taxon>
        <taxon>Burkholderiaceae</taxon>
        <taxon>Pandoraea</taxon>
    </lineage>
</organism>
<name>A0ABY5QL22_9BURK</name>
<evidence type="ECO:0008006" key="4">
    <source>
        <dbReference type="Google" id="ProtNLM"/>
    </source>
</evidence>
<reference evidence="2" key="1">
    <citation type="submission" date="2022-08" db="EMBL/GenBank/DDBJ databases">
        <title>Multi-unit outbreak of Pandoraea commovens among non-cystic fibrosis intensive care patients from 2019 to 2021 in Berlin, Germany.</title>
        <authorList>
            <person name="Menzel P."/>
        </authorList>
    </citation>
    <scope>NUCLEOTIDE SEQUENCE</scope>
    <source>
        <strain evidence="2">LB-19-202-79</strain>
    </source>
</reference>
<sequence>MANEQQDTGHGPAEQEAKPTALTYEQRRELGAIFHPHSNEQMEKLKGNGGRLIHYTTAAGAKGIIEGRSVWMRNARAMHDYSESEHGHQMLRECLSDEKRREHFRLAFNGSHSGLAEEILSVYDTALPAAILATSIACFSEHLPQDDMHGRLSMWRAFGQNTPSVGFVVRPPLDGQAANLGVILSPVAYFDFPRFCAEFGRAMDSLIAHRDRLAATDRAIVKDFGVMMLLTTIFSLKHPGFEEEREWRAIYNPALFHSKHVPQSLVVHQQLPQVVHRLVFEDVPEAGISGMTLAAVIDRLIIGPTQYASVVSEAMYKLLEGAGVPDLDKKLVISRIPLRG</sequence>
<keyword evidence="3" id="KW-1185">Reference proteome</keyword>
<evidence type="ECO:0000256" key="1">
    <source>
        <dbReference type="SAM" id="MobiDB-lite"/>
    </source>
</evidence>
<dbReference type="EMBL" id="CP102780">
    <property type="protein sequence ID" value="UVA80528.1"/>
    <property type="molecule type" value="Genomic_DNA"/>
</dbReference>
<evidence type="ECO:0000313" key="2">
    <source>
        <dbReference type="EMBL" id="UVA80528.1"/>
    </source>
</evidence>
<dbReference type="Proteomes" id="UP001058980">
    <property type="component" value="Chromosome"/>
</dbReference>
<feature type="region of interest" description="Disordered" evidence="1">
    <location>
        <begin position="1"/>
        <end position="20"/>
    </location>
</feature>
<accession>A0ABY5QL22</accession>
<evidence type="ECO:0000313" key="3">
    <source>
        <dbReference type="Proteomes" id="UP001058980"/>
    </source>
</evidence>
<gene>
    <name evidence="2" type="ORF">NTU39_05770</name>
</gene>